<evidence type="ECO:0000256" key="1">
    <source>
        <dbReference type="SAM" id="MobiDB-lite"/>
    </source>
</evidence>
<feature type="region of interest" description="Disordered" evidence="1">
    <location>
        <begin position="201"/>
        <end position="229"/>
    </location>
</feature>
<keyword evidence="3" id="KW-1185">Reference proteome</keyword>
<dbReference type="STRING" id="1328313.DS2_03600"/>
<accession>W7QRG5</accession>
<feature type="compositionally biased region" description="Basic and acidic residues" evidence="1">
    <location>
        <begin position="124"/>
        <end position="144"/>
    </location>
</feature>
<dbReference type="AlphaFoldDB" id="W7QRG5"/>
<dbReference type="InterPro" id="IPR021973">
    <property type="entry name" value="SprA-related"/>
</dbReference>
<sequence>MNIVTQFPVNINLNTANPQTEAARKEALSREAITQATENEQSAKESGVGSERERAQARANQPVTYEFIKQERHNTEQSIEQRHAKEQSEENLADDNPEQQTNEQNQQQDQRNGQADNQQLSDSEQQKVEELQQRDREVKTHEQAHANIGGQYAGSPSYDYERGPDGKNYAVGGEVKIDVAKVQNDPQATIRKMEQVQRAALAPAEPSAADRRVANEAAQKAQQARSELQQEQIDEIQNTTSVAQAAASVNAENSKEAEAIATIFGVKDAIPTFEPKQSLNADATESAAMAESYDPSVNARALRIQKYYNTTSIPQTTHFTRYA</sequence>
<dbReference type="Proteomes" id="UP000019276">
    <property type="component" value="Unassembled WGS sequence"/>
</dbReference>
<comment type="caution">
    <text evidence="2">The sequence shown here is derived from an EMBL/GenBank/DDBJ whole genome shotgun (WGS) entry which is preliminary data.</text>
</comment>
<dbReference type="EMBL" id="ARZY01000004">
    <property type="protein sequence ID" value="EWH11562.1"/>
    <property type="molecule type" value="Genomic_DNA"/>
</dbReference>
<feature type="compositionally biased region" description="Basic and acidic residues" evidence="1">
    <location>
        <begin position="68"/>
        <end position="88"/>
    </location>
</feature>
<proteinExistence type="predicted"/>
<organism evidence="2 3">
    <name type="scientific">Catenovulum agarivorans DS-2</name>
    <dbReference type="NCBI Taxonomy" id="1328313"/>
    <lineage>
        <taxon>Bacteria</taxon>
        <taxon>Pseudomonadati</taxon>
        <taxon>Pseudomonadota</taxon>
        <taxon>Gammaproteobacteria</taxon>
        <taxon>Alteromonadales</taxon>
        <taxon>Alteromonadaceae</taxon>
        <taxon>Catenovulum</taxon>
    </lineage>
</organism>
<feature type="compositionally biased region" description="Low complexity" evidence="1">
    <location>
        <begin position="98"/>
        <end position="119"/>
    </location>
</feature>
<dbReference type="eggNOG" id="COG3064">
    <property type="taxonomic scope" value="Bacteria"/>
</dbReference>
<feature type="compositionally biased region" description="Polar residues" evidence="1">
    <location>
        <begin position="220"/>
        <end position="229"/>
    </location>
</feature>
<dbReference type="Pfam" id="PF12118">
    <property type="entry name" value="SprA-related"/>
    <property type="match status" value="1"/>
</dbReference>
<dbReference type="RefSeq" id="WP_035013272.1">
    <property type="nucleotide sequence ID" value="NZ_ARZY01000004.1"/>
</dbReference>
<feature type="region of interest" description="Disordered" evidence="1">
    <location>
        <begin position="18"/>
        <end position="166"/>
    </location>
</feature>
<gene>
    <name evidence="2" type="ORF">DS2_03600</name>
</gene>
<dbReference type="PATRIC" id="fig|1328313.3.peg.745"/>
<protein>
    <recommendedName>
        <fullName evidence="4">SrpA-related protein</fullName>
    </recommendedName>
</protein>
<reference evidence="2 3" key="1">
    <citation type="journal article" date="2014" name="Genome Announc.">
        <title>Draft Genome Sequence of the Agar-Degrading Bacterium Catenovulum sp. Strain DS-2, Isolated from Intestines of Haliotis diversicolor.</title>
        <authorList>
            <person name="Shan D."/>
            <person name="Li X."/>
            <person name="Gu Z."/>
            <person name="Wei G."/>
            <person name="Gao Z."/>
            <person name="Shao Z."/>
        </authorList>
    </citation>
    <scope>NUCLEOTIDE SEQUENCE [LARGE SCALE GENOMIC DNA]</scope>
    <source>
        <strain evidence="2 3">DS-2</strain>
    </source>
</reference>
<evidence type="ECO:0000313" key="3">
    <source>
        <dbReference type="Proteomes" id="UP000019276"/>
    </source>
</evidence>
<evidence type="ECO:0008006" key="4">
    <source>
        <dbReference type="Google" id="ProtNLM"/>
    </source>
</evidence>
<name>W7QRG5_9ALTE</name>
<dbReference type="OrthoDB" id="9812722at2"/>
<evidence type="ECO:0000313" key="2">
    <source>
        <dbReference type="EMBL" id="EWH11562.1"/>
    </source>
</evidence>